<comment type="caution">
    <text evidence="1">The sequence shown here is derived from an EMBL/GenBank/DDBJ whole genome shotgun (WGS) entry which is preliminary data.</text>
</comment>
<evidence type="ECO:0000313" key="2">
    <source>
        <dbReference type="Proteomes" id="UP001162992"/>
    </source>
</evidence>
<proteinExistence type="predicted"/>
<evidence type="ECO:0000313" key="1">
    <source>
        <dbReference type="EMBL" id="KAJ7522546.1"/>
    </source>
</evidence>
<reference evidence="2" key="1">
    <citation type="journal article" date="2024" name="Proc. Natl. Acad. Sci. U.S.A.">
        <title>Extraordinary preservation of gene collinearity over three hundred million years revealed in homosporous lycophytes.</title>
        <authorList>
            <person name="Li C."/>
            <person name="Wickell D."/>
            <person name="Kuo L.Y."/>
            <person name="Chen X."/>
            <person name="Nie B."/>
            <person name="Liao X."/>
            <person name="Peng D."/>
            <person name="Ji J."/>
            <person name="Jenkins J."/>
            <person name="Williams M."/>
            <person name="Shu S."/>
            <person name="Plott C."/>
            <person name="Barry K."/>
            <person name="Rajasekar S."/>
            <person name="Grimwood J."/>
            <person name="Han X."/>
            <person name="Sun S."/>
            <person name="Hou Z."/>
            <person name="He W."/>
            <person name="Dai G."/>
            <person name="Sun C."/>
            <person name="Schmutz J."/>
            <person name="Leebens-Mack J.H."/>
            <person name="Li F.W."/>
            <person name="Wang L."/>
        </authorList>
    </citation>
    <scope>NUCLEOTIDE SEQUENCE [LARGE SCALE GENOMIC DNA]</scope>
    <source>
        <strain evidence="2">cv. PW_Plant_1</strain>
    </source>
</reference>
<protein>
    <submittedName>
        <fullName evidence="1">Uncharacterized protein</fullName>
    </submittedName>
</protein>
<organism evidence="1 2">
    <name type="scientific">Diphasiastrum complanatum</name>
    <name type="common">Issler's clubmoss</name>
    <name type="synonym">Lycopodium complanatum</name>
    <dbReference type="NCBI Taxonomy" id="34168"/>
    <lineage>
        <taxon>Eukaryota</taxon>
        <taxon>Viridiplantae</taxon>
        <taxon>Streptophyta</taxon>
        <taxon>Embryophyta</taxon>
        <taxon>Tracheophyta</taxon>
        <taxon>Lycopodiopsida</taxon>
        <taxon>Lycopodiales</taxon>
        <taxon>Lycopodiaceae</taxon>
        <taxon>Lycopodioideae</taxon>
        <taxon>Diphasiastrum</taxon>
    </lineage>
</organism>
<accession>A0ACC2AYE2</accession>
<dbReference type="EMBL" id="CM055109">
    <property type="protein sequence ID" value="KAJ7522546.1"/>
    <property type="molecule type" value="Genomic_DNA"/>
</dbReference>
<gene>
    <name evidence="1" type="ORF">O6H91_18G016400</name>
</gene>
<name>A0ACC2AYE2_DIPCM</name>
<sequence length="949" mass="104179">MTNSRKLPFCKATMISRCVAAVAFCYLFYAIVVAAKTDPADYSALQAFHNGVSDPFHRLSNWQGDPCDDSWEGVFCASDANNLFHVTELRLLNHNLSGTLAPELGNLLNLNALDLMWNNFSGNIPSTLGNVLSLTLLLLNGNILSGKVPTEIGNLINLVRFQIDENQLSGQIPPTLGNLYNVQHLHMNNNSLNGSIPHELGRLQKAIHLLLDNNNLSGALPSELSNISTLRILQLDNNPFNPQPIPLQYGEMSSLVKLSLKNCNLQGSLLNLGRLQALQYLDLSNNQLDGTIQGSPFPPNISVIVLSNNKLTGDTSHFDTFENLQALILENNQLNGSVPVSLASASRFGSTQDNLLLDFQNNTISNVSSNLTSQVHGFTKLWLYGNPVICGSPPVELRQFCVPNTIVSVPDNVPDNSVTSCQAAACNPGIDELIPPLSARGICLCASPIKMRIRLKTPGFIFFDSYLTKFETFLSVGANLTLDQVFVASRKWEGSRLVMDIKLFPTISNAGNRSFNSSELRRIYDVFSRFQIPTDPTFGPYDLISFDFPFGTQPFSSQGSSGSLSKGAIAGIILGCAFGTSVAVAVGMFLLMRRRRLPKSAVNIFGRNADHGNIKISGVKYFTMEELLSATDSFSESHCIGRGGYGKVYKGVFKDGQVVAIKCAQEGSLQGFNEFHTEIELLSRVHHRNLVSLMGYCNDDGQQILVYEFISGGTLRDNLSPDLEEPLDFPTRIQVALGSARGILYLHTEAYPPIFHRDIKASNILLDEHKVAKVADFGLSKLAPTCEVDGSTPDHVSTVVKGTPGYLDPQYFLTRQLTDKSDVYSFGVVLLELITGMYPISQGKNLVREVNLTLVGGRFLSMVDSTMGPYPSEALERSLRLALACSSQELVDRPSMVDVVRELEDIQRSTPWMKSKAADSDYASDTDTKIFLSQKYLESSNDIWHVAPR</sequence>
<keyword evidence="2" id="KW-1185">Reference proteome</keyword>
<dbReference type="Proteomes" id="UP001162992">
    <property type="component" value="Chromosome 18"/>
</dbReference>